<evidence type="ECO:0000313" key="1">
    <source>
        <dbReference type="EMBL" id="KAF0766589.1"/>
    </source>
</evidence>
<dbReference type="EMBL" id="VUJU01001156">
    <property type="protein sequence ID" value="KAF0766589.1"/>
    <property type="molecule type" value="Genomic_DNA"/>
</dbReference>
<dbReference type="OrthoDB" id="6628709at2759"/>
<reference evidence="1 2" key="1">
    <citation type="submission" date="2019-08" db="EMBL/GenBank/DDBJ databases">
        <title>Whole genome of Aphis craccivora.</title>
        <authorList>
            <person name="Voronova N.V."/>
            <person name="Shulinski R.S."/>
            <person name="Bandarenka Y.V."/>
            <person name="Zhorov D.G."/>
            <person name="Warner D."/>
        </authorList>
    </citation>
    <scope>NUCLEOTIDE SEQUENCE [LARGE SCALE GENOMIC DNA]</scope>
    <source>
        <strain evidence="1">180601</strain>
        <tissue evidence="1">Whole Body</tissue>
    </source>
</reference>
<sequence length="133" mass="15655">MPGLAKLLGSRSLSKDLKIQLYITLIRAVITYGAETWPLRKNDERKLLVLEKERYFERFLDHILETIKNKRLAWARHAWRSQNSLTRIILEENPTGKRPRLRWEDVVRNYVKALGGGIDWRIQAANSKFVILT</sequence>
<organism evidence="1 2">
    <name type="scientific">Aphis craccivora</name>
    <name type="common">Cowpea aphid</name>
    <dbReference type="NCBI Taxonomy" id="307492"/>
    <lineage>
        <taxon>Eukaryota</taxon>
        <taxon>Metazoa</taxon>
        <taxon>Ecdysozoa</taxon>
        <taxon>Arthropoda</taxon>
        <taxon>Hexapoda</taxon>
        <taxon>Insecta</taxon>
        <taxon>Pterygota</taxon>
        <taxon>Neoptera</taxon>
        <taxon>Paraneoptera</taxon>
        <taxon>Hemiptera</taxon>
        <taxon>Sternorrhyncha</taxon>
        <taxon>Aphidomorpha</taxon>
        <taxon>Aphidoidea</taxon>
        <taxon>Aphididae</taxon>
        <taxon>Aphidini</taxon>
        <taxon>Aphis</taxon>
        <taxon>Aphis</taxon>
    </lineage>
</organism>
<comment type="caution">
    <text evidence="1">The sequence shown here is derived from an EMBL/GenBank/DDBJ whole genome shotgun (WGS) entry which is preliminary data.</text>
</comment>
<evidence type="ECO:0008006" key="3">
    <source>
        <dbReference type="Google" id="ProtNLM"/>
    </source>
</evidence>
<dbReference type="AlphaFoldDB" id="A0A6G0Z7K6"/>
<keyword evidence="2" id="KW-1185">Reference proteome</keyword>
<dbReference type="Proteomes" id="UP000478052">
    <property type="component" value="Unassembled WGS sequence"/>
</dbReference>
<protein>
    <recommendedName>
        <fullName evidence="3">Reverse transcriptase domain-containing protein</fullName>
    </recommendedName>
</protein>
<gene>
    <name evidence="1" type="ORF">FWK35_00025149</name>
</gene>
<evidence type="ECO:0000313" key="2">
    <source>
        <dbReference type="Proteomes" id="UP000478052"/>
    </source>
</evidence>
<accession>A0A6G0Z7K6</accession>
<proteinExistence type="predicted"/>
<name>A0A6G0Z7K6_APHCR</name>